<sequence length="431" mass="45554">MHKPGKDVSFWSAVSMGIGAMVGAGIFALLGQAGTIAGSAVWISFLFGGAVALLSGYSIGRLGARYPSAGGVVEYLVQAFGVGRFSGTMSVMMYIGSLVAVSLVARTFGSYAHALLPQGAPGWLVEVFSVAIVLVFMLVNLEGARAMARVENLVVLVKMAVLIAFATIGMLFISPEYLSPSTYPPVSMIFYSVAVTFFAYEGFRIVTNAAEDMRDPARTLPRAIMTAILLVMVVYITVAVSVFGNLPPDRVVAAQDFALAEAARPILGKLGFQVVAIAALFATASAINASLYSVTNVTYRLATLGELPRAFGKPIGHSKEGLVVSSGLIILLAIFFDLSQIAAIGALSMLIIHLTVHIGHLRLLRETGAIPPVIVLAIVANAGTIVLGMYHIAKTSPLLLLWIAGFAVLSFVIELLLHRLADRTVGMRVHD</sequence>
<dbReference type="EMBL" id="SLXP01000009">
    <property type="protein sequence ID" value="TCP40024.1"/>
    <property type="molecule type" value="Genomic_DNA"/>
</dbReference>
<keyword evidence="4 6" id="KW-1133">Transmembrane helix</keyword>
<feature type="transmembrane region" description="Helical" evidence="6">
    <location>
        <begin position="91"/>
        <end position="111"/>
    </location>
</feature>
<feature type="transmembrane region" description="Helical" evidence="6">
    <location>
        <begin position="9"/>
        <end position="30"/>
    </location>
</feature>
<dbReference type="PANTHER" id="PTHR42770">
    <property type="entry name" value="AMINO ACID TRANSPORTER-RELATED"/>
    <property type="match status" value="1"/>
</dbReference>
<evidence type="ECO:0000313" key="7">
    <source>
        <dbReference type="EMBL" id="TCP40024.1"/>
    </source>
</evidence>
<evidence type="ECO:0000256" key="1">
    <source>
        <dbReference type="ARBA" id="ARBA00004651"/>
    </source>
</evidence>
<gene>
    <name evidence="7" type="ORF">EV662_109150</name>
</gene>
<feature type="transmembrane region" description="Helical" evidence="6">
    <location>
        <begin position="373"/>
        <end position="393"/>
    </location>
</feature>
<dbReference type="PIRSF" id="PIRSF006060">
    <property type="entry name" value="AA_transporter"/>
    <property type="match status" value="1"/>
</dbReference>
<proteinExistence type="predicted"/>
<feature type="transmembrane region" description="Helical" evidence="6">
    <location>
        <begin position="342"/>
        <end position="361"/>
    </location>
</feature>
<feature type="transmembrane region" description="Helical" evidence="6">
    <location>
        <begin position="274"/>
        <end position="299"/>
    </location>
</feature>
<keyword evidence="3 6" id="KW-0812">Transmembrane</keyword>
<evidence type="ECO:0000313" key="8">
    <source>
        <dbReference type="Proteomes" id="UP000294835"/>
    </source>
</evidence>
<dbReference type="Proteomes" id="UP000294835">
    <property type="component" value="Unassembled WGS sequence"/>
</dbReference>
<name>A0A4R2PXK3_9RHOB</name>
<feature type="transmembrane region" description="Helical" evidence="6">
    <location>
        <begin position="123"/>
        <end position="141"/>
    </location>
</feature>
<dbReference type="RefSeq" id="WP_132463900.1">
    <property type="nucleotide sequence ID" value="NZ_SLXP01000009.1"/>
</dbReference>
<dbReference type="Gene3D" id="1.20.1740.10">
    <property type="entry name" value="Amino acid/polyamine transporter I"/>
    <property type="match status" value="1"/>
</dbReference>
<organism evidence="7 8">
    <name type="scientific">Rhodovulum marinum</name>
    <dbReference type="NCBI Taxonomy" id="320662"/>
    <lineage>
        <taxon>Bacteria</taxon>
        <taxon>Pseudomonadati</taxon>
        <taxon>Pseudomonadota</taxon>
        <taxon>Alphaproteobacteria</taxon>
        <taxon>Rhodobacterales</taxon>
        <taxon>Paracoccaceae</taxon>
        <taxon>Rhodovulum</taxon>
    </lineage>
</organism>
<dbReference type="GO" id="GO:0005886">
    <property type="term" value="C:plasma membrane"/>
    <property type="evidence" value="ECO:0007669"/>
    <property type="project" value="UniProtKB-SubCell"/>
</dbReference>
<feature type="transmembrane region" description="Helical" evidence="6">
    <location>
        <begin position="36"/>
        <end position="57"/>
    </location>
</feature>
<keyword evidence="2" id="KW-1003">Cell membrane</keyword>
<feature type="transmembrane region" description="Helical" evidence="6">
    <location>
        <begin position="153"/>
        <end position="173"/>
    </location>
</feature>
<keyword evidence="8" id="KW-1185">Reference proteome</keyword>
<accession>A0A4R2PXK3</accession>
<dbReference type="InterPro" id="IPR050367">
    <property type="entry name" value="APC_superfamily"/>
</dbReference>
<feature type="transmembrane region" description="Helical" evidence="6">
    <location>
        <begin position="185"/>
        <end position="203"/>
    </location>
</feature>
<dbReference type="AlphaFoldDB" id="A0A4R2PXK3"/>
<protein>
    <submittedName>
        <fullName evidence="7">L-asparagine transporter-like permease</fullName>
    </submittedName>
</protein>
<dbReference type="GO" id="GO:0022857">
    <property type="term" value="F:transmembrane transporter activity"/>
    <property type="evidence" value="ECO:0007669"/>
    <property type="project" value="InterPro"/>
</dbReference>
<comment type="caution">
    <text evidence="7">The sequence shown here is derived from an EMBL/GenBank/DDBJ whole genome shotgun (WGS) entry which is preliminary data.</text>
</comment>
<keyword evidence="5 6" id="KW-0472">Membrane</keyword>
<evidence type="ECO:0000256" key="3">
    <source>
        <dbReference type="ARBA" id="ARBA00022692"/>
    </source>
</evidence>
<evidence type="ECO:0000256" key="6">
    <source>
        <dbReference type="SAM" id="Phobius"/>
    </source>
</evidence>
<evidence type="ECO:0000256" key="2">
    <source>
        <dbReference type="ARBA" id="ARBA00022475"/>
    </source>
</evidence>
<comment type="subcellular location">
    <subcellularLocation>
        <location evidence="1">Cell membrane</location>
        <topology evidence="1">Multi-pass membrane protein</topology>
    </subcellularLocation>
</comment>
<evidence type="ECO:0000256" key="4">
    <source>
        <dbReference type="ARBA" id="ARBA00022989"/>
    </source>
</evidence>
<feature type="transmembrane region" description="Helical" evidence="6">
    <location>
        <begin position="320"/>
        <end position="336"/>
    </location>
</feature>
<dbReference type="PANTHER" id="PTHR42770:SF11">
    <property type="entry name" value="INNER MEMBRANE TRANSPORT PROTEIN YBAT"/>
    <property type="match status" value="1"/>
</dbReference>
<feature type="transmembrane region" description="Helical" evidence="6">
    <location>
        <begin position="223"/>
        <end position="243"/>
    </location>
</feature>
<feature type="transmembrane region" description="Helical" evidence="6">
    <location>
        <begin position="399"/>
        <end position="417"/>
    </location>
</feature>
<reference evidence="7 8" key="1">
    <citation type="submission" date="2019-03" db="EMBL/GenBank/DDBJ databases">
        <title>Genomic Encyclopedia of Type Strains, Phase IV (KMG-IV): sequencing the most valuable type-strain genomes for metagenomic binning, comparative biology and taxonomic classification.</title>
        <authorList>
            <person name="Goeker M."/>
        </authorList>
    </citation>
    <scope>NUCLEOTIDE SEQUENCE [LARGE SCALE GENOMIC DNA]</scope>
    <source>
        <strain evidence="7 8">DSM 18063</strain>
    </source>
</reference>
<evidence type="ECO:0000256" key="5">
    <source>
        <dbReference type="ARBA" id="ARBA00023136"/>
    </source>
</evidence>
<dbReference type="Pfam" id="PF13520">
    <property type="entry name" value="AA_permease_2"/>
    <property type="match status" value="1"/>
</dbReference>
<dbReference type="OrthoDB" id="7065842at2"/>
<dbReference type="InterPro" id="IPR002293">
    <property type="entry name" value="AA/rel_permease1"/>
</dbReference>